<dbReference type="AlphaFoldDB" id="A0A1H8YY01"/>
<keyword evidence="2" id="KW-1185">Reference proteome</keyword>
<dbReference type="Proteomes" id="UP000199021">
    <property type="component" value="Unassembled WGS sequence"/>
</dbReference>
<organism evidence="1 2">
    <name type="scientific">Neolewinella agarilytica</name>
    <dbReference type="NCBI Taxonomy" id="478744"/>
    <lineage>
        <taxon>Bacteria</taxon>
        <taxon>Pseudomonadati</taxon>
        <taxon>Bacteroidota</taxon>
        <taxon>Saprospiria</taxon>
        <taxon>Saprospirales</taxon>
        <taxon>Lewinellaceae</taxon>
        <taxon>Neolewinella</taxon>
    </lineage>
</organism>
<dbReference type="EMBL" id="FOFB01000001">
    <property type="protein sequence ID" value="SEP57105.1"/>
    <property type="molecule type" value="Genomic_DNA"/>
</dbReference>
<dbReference type="InterPro" id="IPR009898">
    <property type="entry name" value="DUF1440"/>
</dbReference>
<dbReference type="Pfam" id="PF07274">
    <property type="entry name" value="DUF1440"/>
    <property type="match status" value="1"/>
</dbReference>
<dbReference type="STRING" id="478744.SAMN05444359_10182"/>
<evidence type="ECO:0000313" key="1">
    <source>
        <dbReference type="EMBL" id="SEP57105.1"/>
    </source>
</evidence>
<dbReference type="RefSeq" id="WP_090164832.1">
    <property type="nucleotide sequence ID" value="NZ_FOFB01000001.1"/>
</dbReference>
<proteinExistence type="predicted"/>
<name>A0A1H8YY01_9BACT</name>
<dbReference type="InParanoid" id="A0A1H8YY01"/>
<dbReference type="OrthoDB" id="1253601at2"/>
<reference evidence="2" key="1">
    <citation type="submission" date="2016-10" db="EMBL/GenBank/DDBJ databases">
        <authorList>
            <person name="Varghese N."/>
            <person name="Submissions S."/>
        </authorList>
    </citation>
    <scope>NUCLEOTIDE SEQUENCE [LARGE SCALE GENOMIC DNA]</scope>
    <source>
        <strain evidence="2">DSM 24740</strain>
    </source>
</reference>
<protein>
    <submittedName>
        <fullName evidence="1">Uncharacterized membrane protein YagU, involved in acid resistance, DUF1440 family</fullName>
    </submittedName>
</protein>
<accession>A0A1H8YY01</accession>
<gene>
    <name evidence="1" type="ORF">SAMN05444359_10182</name>
</gene>
<sequence>MTSENLLKGALCGFVAGVAATIAKTVWEDYFPVRDEDTDTPPAIIAQRITERTLSDKEKDRASMGIHVTFGVGTGVLYGVSGEVVPEITSGLGAPFGLGFYALTHGSVVPALDLEPWPTEVKPAYAVNEFAGHFVYALTLEAVRRGMRRYVV</sequence>
<evidence type="ECO:0000313" key="2">
    <source>
        <dbReference type="Proteomes" id="UP000199021"/>
    </source>
</evidence>